<feature type="transmembrane region" description="Helical" evidence="7">
    <location>
        <begin position="160"/>
        <end position="180"/>
    </location>
</feature>
<keyword evidence="4 7" id="KW-1133">Transmembrane helix</keyword>
<evidence type="ECO:0000256" key="6">
    <source>
        <dbReference type="ARBA" id="ARBA00023136"/>
    </source>
</evidence>
<dbReference type="EC" id="1.6.5.11" evidence="9"/>
<evidence type="ECO:0000256" key="2">
    <source>
        <dbReference type="ARBA" id="ARBA00022475"/>
    </source>
</evidence>
<organism evidence="9">
    <name type="scientific">bioreactor metagenome</name>
    <dbReference type="NCBI Taxonomy" id="1076179"/>
    <lineage>
        <taxon>unclassified sequences</taxon>
        <taxon>metagenomes</taxon>
        <taxon>ecological metagenomes</taxon>
    </lineage>
</organism>
<keyword evidence="3 7" id="KW-0812">Transmembrane</keyword>
<reference evidence="9" key="1">
    <citation type="submission" date="2019-08" db="EMBL/GenBank/DDBJ databases">
        <authorList>
            <person name="Kucharzyk K."/>
            <person name="Murdoch R.W."/>
            <person name="Higgins S."/>
            <person name="Loffler F."/>
        </authorList>
    </citation>
    <scope>NUCLEOTIDE SEQUENCE</scope>
</reference>
<feature type="transmembrane region" description="Helical" evidence="7">
    <location>
        <begin position="327"/>
        <end position="351"/>
    </location>
</feature>
<protein>
    <submittedName>
        <fullName evidence="9">NAD(P)H-quinone oxidoreductase subunit 2, chloroplastic</fullName>
        <ecNumber evidence="9">1.6.5.11</ecNumber>
    </submittedName>
</protein>
<evidence type="ECO:0000256" key="7">
    <source>
        <dbReference type="SAM" id="Phobius"/>
    </source>
</evidence>
<gene>
    <name evidence="9" type="primary">ndhB_12</name>
    <name evidence="9" type="ORF">SDC9_20924</name>
</gene>
<evidence type="ECO:0000256" key="5">
    <source>
        <dbReference type="ARBA" id="ARBA00023002"/>
    </source>
</evidence>
<dbReference type="InterPro" id="IPR052175">
    <property type="entry name" value="ComplexI-like_HydComp"/>
</dbReference>
<comment type="subcellular location">
    <subcellularLocation>
        <location evidence="1">Cell membrane</location>
        <topology evidence="1">Multi-pass membrane protein</topology>
    </subcellularLocation>
</comment>
<feature type="transmembrane region" description="Helical" evidence="7">
    <location>
        <begin position="242"/>
        <end position="260"/>
    </location>
</feature>
<feature type="transmembrane region" description="Helical" evidence="7">
    <location>
        <begin position="30"/>
        <end position="50"/>
    </location>
</feature>
<dbReference type="Pfam" id="PF00361">
    <property type="entry name" value="Proton_antipo_M"/>
    <property type="match status" value="1"/>
</dbReference>
<proteinExistence type="predicted"/>
<feature type="transmembrane region" description="Helical" evidence="7">
    <location>
        <begin position="62"/>
        <end position="85"/>
    </location>
</feature>
<evidence type="ECO:0000256" key="3">
    <source>
        <dbReference type="ARBA" id="ARBA00022692"/>
    </source>
</evidence>
<feature type="transmembrane region" description="Helical" evidence="7">
    <location>
        <begin position="372"/>
        <end position="394"/>
    </location>
</feature>
<dbReference type="AlphaFoldDB" id="A0A644U8A2"/>
<evidence type="ECO:0000313" key="9">
    <source>
        <dbReference type="EMBL" id="MPL75103.1"/>
    </source>
</evidence>
<dbReference type="PRINTS" id="PR01434">
    <property type="entry name" value="NADHDHGNASE5"/>
</dbReference>
<evidence type="ECO:0000259" key="8">
    <source>
        <dbReference type="Pfam" id="PF00361"/>
    </source>
</evidence>
<feature type="transmembrane region" description="Helical" evidence="7">
    <location>
        <begin position="106"/>
        <end position="123"/>
    </location>
</feature>
<feature type="transmembrane region" description="Helical" evidence="7">
    <location>
        <begin position="303"/>
        <end position="321"/>
    </location>
</feature>
<dbReference type="EMBL" id="VSSQ01000085">
    <property type="protein sequence ID" value="MPL75103.1"/>
    <property type="molecule type" value="Genomic_DNA"/>
</dbReference>
<feature type="transmembrane region" description="Helical" evidence="7">
    <location>
        <begin position="451"/>
        <end position="469"/>
    </location>
</feature>
<feature type="transmembrane region" description="Helical" evidence="7">
    <location>
        <begin position="6"/>
        <end position="23"/>
    </location>
</feature>
<evidence type="ECO:0000256" key="1">
    <source>
        <dbReference type="ARBA" id="ARBA00004651"/>
    </source>
</evidence>
<comment type="caution">
    <text evidence="9">The sequence shown here is derived from an EMBL/GenBank/DDBJ whole genome shotgun (WGS) entry which is preliminary data.</text>
</comment>
<sequence>MSAVLYGVLIVPILTAIAVLAGATSRSIKIMNLTGSALTSLLLGIIIYAINTTASLKIGILYVDHLSGLFLAVIAVLSFTASLFSASYMEKELITEKNDLKALKRYYFLFNIFCFTMISVLVVENLGLMWVAIEATTLASALLVAFYFSRAAIEAAWKYVMICTVGICLALLGTILLYYAQVSAGIGGDALSWLALKDSGAVLDVRMVKLAFVFIVIGYGTKVGLAPMHTWLPDAHSQAPSPVSGLLSGALLSCALYVIMRNIAIVKASVGFVFVQQVLMALGLFSILIAIPFLLVQHDIKRLFAYSSVEHMGIITFALGIGTPLAVYGALLHIFNHAVAKSALFYMAGVLTQEYRTKQIMRIKGLAAANPVLGGVFALLVLAITGSPPFGIFFSKFLITWAAFAAGYQLAGGILLVLVAAVFAGMLYYGCQILFGQPVATARNVRVGRPALAAMVLSVMIVAITGFYVPECFNNALRLAAAIVIGG</sequence>
<keyword evidence="6 7" id="KW-0472">Membrane</keyword>
<dbReference type="GO" id="GO:0005886">
    <property type="term" value="C:plasma membrane"/>
    <property type="evidence" value="ECO:0007669"/>
    <property type="project" value="UniProtKB-SubCell"/>
</dbReference>
<name>A0A644U8A2_9ZZZZ</name>
<accession>A0A644U8A2</accession>
<dbReference type="PANTHER" id="PTHR42682:SF5">
    <property type="entry name" value="HYDROGENASE-4 COMPONENT F"/>
    <property type="match status" value="1"/>
</dbReference>
<keyword evidence="5 9" id="KW-0560">Oxidoreductase</keyword>
<feature type="transmembrane region" description="Helical" evidence="7">
    <location>
        <begin position="406"/>
        <end position="430"/>
    </location>
</feature>
<feature type="domain" description="NADH:quinone oxidoreductase/Mrp antiporter transmembrane" evidence="8">
    <location>
        <begin position="125"/>
        <end position="411"/>
    </location>
</feature>
<feature type="transmembrane region" description="Helical" evidence="7">
    <location>
        <begin position="272"/>
        <end position="296"/>
    </location>
</feature>
<feature type="transmembrane region" description="Helical" evidence="7">
    <location>
        <begin position="129"/>
        <end position="148"/>
    </location>
</feature>
<keyword evidence="2" id="KW-1003">Cell membrane</keyword>
<feature type="transmembrane region" description="Helical" evidence="7">
    <location>
        <begin position="200"/>
        <end position="221"/>
    </location>
</feature>
<evidence type="ECO:0000256" key="4">
    <source>
        <dbReference type="ARBA" id="ARBA00022989"/>
    </source>
</evidence>
<dbReference type="GO" id="GO:0016491">
    <property type="term" value="F:oxidoreductase activity"/>
    <property type="evidence" value="ECO:0007669"/>
    <property type="project" value="UniProtKB-KW"/>
</dbReference>
<dbReference type="PANTHER" id="PTHR42682">
    <property type="entry name" value="HYDROGENASE-4 COMPONENT F"/>
    <property type="match status" value="1"/>
</dbReference>
<dbReference type="InterPro" id="IPR001750">
    <property type="entry name" value="ND/Mrp_TM"/>
</dbReference>